<evidence type="ECO:0000313" key="9">
    <source>
        <dbReference type="EMBL" id="CAL1150157.1"/>
    </source>
</evidence>
<gene>
    <name evidence="8" type="ORF">C1SCF055_LOCUS23226</name>
</gene>
<feature type="transmembrane region" description="Helical" evidence="6">
    <location>
        <begin position="72"/>
        <end position="92"/>
    </location>
</feature>
<feature type="transmembrane region" description="Helical" evidence="6">
    <location>
        <begin position="222"/>
        <end position="241"/>
    </location>
</feature>
<dbReference type="InterPro" id="IPR050186">
    <property type="entry name" value="TPT_transporter"/>
</dbReference>
<evidence type="ECO:0000256" key="6">
    <source>
        <dbReference type="SAM" id="Phobius"/>
    </source>
</evidence>
<feature type="transmembrane region" description="Helical" evidence="6">
    <location>
        <begin position="112"/>
        <end position="134"/>
    </location>
</feature>
<organism evidence="8">
    <name type="scientific">Cladocopium goreaui</name>
    <dbReference type="NCBI Taxonomy" id="2562237"/>
    <lineage>
        <taxon>Eukaryota</taxon>
        <taxon>Sar</taxon>
        <taxon>Alveolata</taxon>
        <taxon>Dinophyceae</taxon>
        <taxon>Suessiales</taxon>
        <taxon>Symbiodiniaceae</taxon>
        <taxon>Cladocopium</taxon>
    </lineage>
</organism>
<evidence type="ECO:0000256" key="2">
    <source>
        <dbReference type="ARBA" id="ARBA00022692"/>
    </source>
</evidence>
<dbReference type="Proteomes" id="UP001152797">
    <property type="component" value="Unassembled WGS sequence"/>
</dbReference>
<evidence type="ECO:0000256" key="4">
    <source>
        <dbReference type="ARBA" id="ARBA00023136"/>
    </source>
</evidence>
<name>A0A9P1CQQ4_9DINO</name>
<comment type="caution">
    <text evidence="8">The sequence shown here is derived from an EMBL/GenBank/DDBJ whole genome shotgun (WGS) entry which is preliminary data.</text>
</comment>
<comment type="subcellular location">
    <subcellularLocation>
        <location evidence="1">Membrane</location>
        <topology evidence="1">Multi-pass membrane protein</topology>
    </subcellularLocation>
</comment>
<feature type="region of interest" description="Disordered" evidence="5">
    <location>
        <begin position="1"/>
        <end position="36"/>
    </location>
</feature>
<dbReference type="EMBL" id="CAMXCT020002242">
    <property type="protein sequence ID" value="CAL1150157.1"/>
    <property type="molecule type" value="Genomic_DNA"/>
</dbReference>
<feature type="transmembrane region" description="Helical" evidence="6">
    <location>
        <begin position="295"/>
        <end position="313"/>
    </location>
</feature>
<keyword evidence="11" id="KW-1185">Reference proteome</keyword>
<keyword evidence="3 6" id="KW-1133">Transmembrane helix</keyword>
<dbReference type="GO" id="GO:0016020">
    <property type="term" value="C:membrane"/>
    <property type="evidence" value="ECO:0007669"/>
    <property type="project" value="UniProtKB-SubCell"/>
</dbReference>
<dbReference type="EMBL" id="CAMXCT030002242">
    <property type="protein sequence ID" value="CAL4784094.1"/>
    <property type="molecule type" value="Genomic_DNA"/>
</dbReference>
<reference evidence="9" key="2">
    <citation type="submission" date="2024-04" db="EMBL/GenBank/DDBJ databases">
        <authorList>
            <person name="Chen Y."/>
            <person name="Shah S."/>
            <person name="Dougan E. K."/>
            <person name="Thang M."/>
            <person name="Chan C."/>
        </authorList>
    </citation>
    <scope>NUCLEOTIDE SEQUENCE [LARGE SCALE GENOMIC DNA]</scope>
</reference>
<dbReference type="InterPro" id="IPR037185">
    <property type="entry name" value="EmrE-like"/>
</dbReference>
<dbReference type="PANTHER" id="PTHR11132">
    <property type="entry name" value="SOLUTE CARRIER FAMILY 35"/>
    <property type="match status" value="1"/>
</dbReference>
<evidence type="ECO:0000313" key="11">
    <source>
        <dbReference type="Proteomes" id="UP001152797"/>
    </source>
</evidence>
<dbReference type="AlphaFoldDB" id="A0A9P1CQQ4"/>
<evidence type="ECO:0000256" key="1">
    <source>
        <dbReference type="ARBA" id="ARBA00004141"/>
    </source>
</evidence>
<feature type="compositionally biased region" description="Basic and acidic residues" evidence="5">
    <location>
        <begin position="19"/>
        <end position="36"/>
    </location>
</feature>
<feature type="domain" description="Sugar phosphate transporter" evidence="7">
    <location>
        <begin position="55"/>
        <end position="335"/>
    </location>
</feature>
<dbReference type="Pfam" id="PF03151">
    <property type="entry name" value="TPT"/>
    <property type="match status" value="1"/>
</dbReference>
<reference evidence="8" key="1">
    <citation type="submission" date="2022-10" db="EMBL/GenBank/DDBJ databases">
        <authorList>
            <person name="Chen Y."/>
            <person name="Dougan E. K."/>
            <person name="Chan C."/>
            <person name="Rhodes N."/>
            <person name="Thang M."/>
        </authorList>
    </citation>
    <scope>NUCLEOTIDE SEQUENCE</scope>
</reference>
<evidence type="ECO:0000259" key="7">
    <source>
        <dbReference type="Pfam" id="PF03151"/>
    </source>
</evidence>
<keyword evidence="4 6" id="KW-0472">Membrane</keyword>
<evidence type="ECO:0000256" key="5">
    <source>
        <dbReference type="SAM" id="MobiDB-lite"/>
    </source>
</evidence>
<protein>
    <submittedName>
        <fullName evidence="10">UDP-URONIC ACID TRANSPORTER 1</fullName>
    </submittedName>
</protein>
<dbReference type="OrthoDB" id="10261634at2759"/>
<dbReference type="SUPFAM" id="SSF103481">
    <property type="entry name" value="Multidrug resistance efflux transporter EmrE"/>
    <property type="match status" value="2"/>
</dbReference>
<proteinExistence type="predicted"/>
<feature type="transmembrane region" description="Helical" evidence="6">
    <location>
        <begin position="261"/>
        <end position="283"/>
    </location>
</feature>
<evidence type="ECO:0000313" key="8">
    <source>
        <dbReference type="EMBL" id="CAI3996782.1"/>
    </source>
</evidence>
<feature type="transmembrane region" description="Helical" evidence="6">
    <location>
        <begin position="319"/>
        <end position="335"/>
    </location>
</feature>
<keyword evidence="2 6" id="KW-0812">Transmembrane</keyword>
<feature type="transmembrane region" description="Helical" evidence="6">
    <location>
        <begin position="42"/>
        <end position="60"/>
    </location>
</feature>
<dbReference type="EMBL" id="CAMXCT010002242">
    <property type="protein sequence ID" value="CAI3996782.1"/>
    <property type="molecule type" value="Genomic_DNA"/>
</dbReference>
<evidence type="ECO:0000256" key="3">
    <source>
        <dbReference type="ARBA" id="ARBA00022989"/>
    </source>
</evidence>
<sequence length="345" mass="38847">MGYLDPDAADDEETGVITERCKTERSERSERSDPKEPVMQSWLRGFTIVLFNFTTSIMLVNSVKCLYDWCGFKFPLFIAGTHMVFSWVATAMSLHLGSASNFMPMAERMEKVLPFTLFHAASLACANFALTYMYPSYHEMIQCLTPLFTLITSMILDGRRYNSWAYWAMIPVCGGGAICSFNEVNFSVVGCTLSISAVVFRSLKTILQGRLLCDQNVDSITLCYYMAPFNLTILATASALTEGTRPFRTLFKAESSFAEQFYLWIWLLVSGFLACSFNILSYMTIKHLSPVGTNVIANAKTPAIILMSTLFFGNPVRRLQWLGLLVTFFGILLHSRKGRLLEVDK</sequence>
<dbReference type="InterPro" id="IPR004853">
    <property type="entry name" value="Sugar_P_trans_dom"/>
</dbReference>
<evidence type="ECO:0000313" key="10">
    <source>
        <dbReference type="EMBL" id="CAL4784094.1"/>
    </source>
</evidence>
<accession>A0A9P1CQQ4</accession>
<dbReference type="Gene3D" id="1.10.3730.20">
    <property type="match status" value="1"/>
</dbReference>